<feature type="domain" description="Major facilitator superfamily (MFS) profile" evidence="10">
    <location>
        <begin position="14"/>
        <end position="424"/>
    </location>
</feature>
<feature type="transmembrane region" description="Helical" evidence="9">
    <location>
        <begin position="161"/>
        <end position="178"/>
    </location>
</feature>
<evidence type="ECO:0000256" key="3">
    <source>
        <dbReference type="ARBA" id="ARBA00022448"/>
    </source>
</evidence>
<feature type="transmembrane region" description="Helical" evidence="9">
    <location>
        <begin position="230"/>
        <end position="255"/>
    </location>
</feature>
<dbReference type="GO" id="GO:0005886">
    <property type="term" value="C:plasma membrane"/>
    <property type="evidence" value="ECO:0007669"/>
    <property type="project" value="UniProtKB-SubCell"/>
</dbReference>
<dbReference type="PANTHER" id="PTHR43528:SF6">
    <property type="entry name" value="CITRATE-PROTON SYMPORTER"/>
    <property type="match status" value="1"/>
</dbReference>
<accession>A0A1H6AVD9</accession>
<dbReference type="SUPFAM" id="SSF103473">
    <property type="entry name" value="MFS general substrate transporter"/>
    <property type="match status" value="1"/>
</dbReference>
<proteinExistence type="inferred from homology"/>
<keyword evidence="8 9" id="KW-0472">Membrane</keyword>
<evidence type="ECO:0000256" key="7">
    <source>
        <dbReference type="ARBA" id="ARBA00022989"/>
    </source>
</evidence>
<dbReference type="InterPro" id="IPR051084">
    <property type="entry name" value="H+-coupled_symporters"/>
</dbReference>
<dbReference type="Pfam" id="PF07690">
    <property type="entry name" value="MFS_1"/>
    <property type="match status" value="1"/>
</dbReference>
<feature type="transmembrane region" description="Helical" evidence="9">
    <location>
        <begin position="367"/>
        <end position="390"/>
    </location>
</feature>
<feature type="transmembrane region" description="Helical" evidence="9">
    <location>
        <begin position="50"/>
        <end position="74"/>
    </location>
</feature>
<evidence type="ECO:0000256" key="2">
    <source>
        <dbReference type="ARBA" id="ARBA00008240"/>
    </source>
</evidence>
<feature type="transmembrane region" description="Helical" evidence="9">
    <location>
        <begin position="275"/>
        <end position="292"/>
    </location>
</feature>
<dbReference type="RefSeq" id="WP_103934169.1">
    <property type="nucleotide sequence ID" value="NZ_FNVA01000006.1"/>
</dbReference>
<keyword evidence="3" id="KW-0813">Transport</keyword>
<feature type="transmembrane region" description="Helical" evidence="9">
    <location>
        <begin position="114"/>
        <end position="140"/>
    </location>
</feature>
<organism evidence="11 12">
    <name type="scientific">Bryocella elongata</name>
    <dbReference type="NCBI Taxonomy" id="863522"/>
    <lineage>
        <taxon>Bacteria</taxon>
        <taxon>Pseudomonadati</taxon>
        <taxon>Acidobacteriota</taxon>
        <taxon>Terriglobia</taxon>
        <taxon>Terriglobales</taxon>
        <taxon>Acidobacteriaceae</taxon>
        <taxon>Bryocella</taxon>
    </lineage>
</organism>
<dbReference type="PANTHER" id="PTHR43528">
    <property type="entry name" value="ALPHA-KETOGLUTARATE PERMEASE"/>
    <property type="match status" value="1"/>
</dbReference>
<comment type="similarity">
    <text evidence="2">Belongs to the major facilitator superfamily. Metabolite:H+ Symporter (MHS) family (TC 2.A.1.6) family.</text>
</comment>
<keyword evidence="4" id="KW-1003">Cell membrane</keyword>
<evidence type="ECO:0000256" key="9">
    <source>
        <dbReference type="SAM" id="Phobius"/>
    </source>
</evidence>
<dbReference type="InterPro" id="IPR005829">
    <property type="entry name" value="Sugar_transporter_CS"/>
</dbReference>
<keyword evidence="5 9" id="KW-0812">Transmembrane</keyword>
<feature type="transmembrane region" description="Helical" evidence="9">
    <location>
        <begin position="26"/>
        <end position="44"/>
    </location>
</feature>
<evidence type="ECO:0000313" key="11">
    <source>
        <dbReference type="EMBL" id="SEG52220.1"/>
    </source>
</evidence>
<dbReference type="GO" id="GO:0015293">
    <property type="term" value="F:symporter activity"/>
    <property type="evidence" value="ECO:0007669"/>
    <property type="project" value="UniProtKB-KW"/>
</dbReference>
<evidence type="ECO:0000256" key="6">
    <source>
        <dbReference type="ARBA" id="ARBA00022847"/>
    </source>
</evidence>
<protein>
    <submittedName>
        <fullName evidence="11">Predicted arabinose efflux permease, MFS family</fullName>
    </submittedName>
</protein>
<dbReference type="Proteomes" id="UP000236728">
    <property type="component" value="Unassembled WGS sequence"/>
</dbReference>
<dbReference type="PROSITE" id="PS00217">
    <property type="entry name" value="SUGAR_TRANSPORT_2"/>
    <property type="match status" value="1"/>
</dbReference>
<gene>
    <name evidence="11" type="ORF">SAMN05421819_3280</name>
</gene>
<dbReference type="FunFam" id="1.20.1250.20:FF:000001">
    <property type="entry name" value="Dicarboxylate MFS transporter"/>
    <property type="match status" value="1"/>
</dbReference>
<evidence type="ECO:0000256" key="1">
    <source>
        <dbReference type="ARBA" id="ARBA00004651"/>
    </source>
</evidence>
<evidence type="ECO:0000259" key="10">
    <source>
        <dbReference type="PROSITE" id="PS50850"/>
    </source>
</evidence>
<comment type="subcellular location">
    <subcellularLocation>
        <location evidence="1">Cell membrane</location>
        <topology evidence="1">Multi-pass membrane protein</topology>
    </subcellularLocation>
</comment>
<dbReference type="EMBL" id="FNVA01000006">
    <property type="protein sequence ID" value="SEG52220.1"/>
    <property type="molecule type" value="Genomic_DNA"/>
</dbReference>
<feature type="transmembrane region" description="Helical" evidence="9">
    <location>
        <begin position="402"/>
        <end position="423"/>
    </location>
</feature>
<reference evidence="11 12" key="1">
    <citation type="submission" date="2016-10" db="EMBL/GenBank/DDBJ databases">
        <authorList>
            <person name="de Groot N.N."/>
        </authorList>
    </citation>
    <scope>NUCLEOTIDE SEQUENCE [LARGE SCALE GENOMIC DNA]</scope>
    <source>
        <strain evidence="11 12">DSM 22489</strain>
    </source>
</reference>
<dbReference type="Gene3D" id="1.20.1250.20">
    <property type="entry name" value="MFS general substrate transporter like domains"/>
    <property type="match status" value="2"/>
</dbReference>
<feature type="transmembrane region" description="Helical" evidence="9">
    <location>
        <begin position="190"/>
        <end position="209"/>
    </location>
</feature>
<dbReference type="AlphaFoldDB" id="A0A1H6AVD9"/>
<feature type="transmembrane region" description="Helical" evidence="9">
    <location>
        <begin position="337"/>
        <end position="355"/>
    </location>
</feature>
<dbReference type="InterPro" id="IPR011701">
    <property type="entry name" value="MFS"/>
</dbReference>
<name>A0A1H6AVD9_9BACT</name>
<dbReference type="InterPro" id="IPR036259">
    <property type="entry name" value="MFS_trans_sf"/>
</dbReference>
<evidence type="ECO:0000256" key="8">
    <source>
        <dbReference type="ARBA" id="ARBA00023136"/>
    </source>
</evidence>
<feature type="transmembrane region" description="Helical" evidence="9">
    <location>
        <begin position="304"/>
        <end position="325"/>
    </location>
</feature>
<evidence type="ECO:0000256" key="5">
    <source>
        <dbReference type="ARBA" id="ARBA00022692"/>
    </source>
</evidence>
<dbReference type="InterPro" id="IPR020846">
    <property type="entry name" value="MFS_dom"/>
</dbReference>
<evidence type="ECO:0000256" key="4">
    <source>
        <dbReference type="ARBA" id="ARBA00022475"/>
    </source>
</evidence>
<keyword evidence="12" id="KW-1185">Reference proteome</keyword>
<dbReference type="PROSITE" id="PS50850">
    <property type="entry name" value="MFS"/>
    <property type="match status" value="1"/>
</dbReference>
<dbReference type="NCBIfam" id="NF011656">
    <property type="entry name" value="PRK15075.1"/>
    <property type="match status" value="1"/>
</dbReference>
<feature type="transmembrane region" description="Helical" evidence="9">
    <location>
        <begin position="86"/>
        <end position="108"/>
    </location>
</feature>
<keyword evidence="7 9" id="KW-1133">Transmembrane helix</keyword>
<evidence type="ECO:0000313" key="12">
    <source>
        <dbReference type="Proteomes" id="UP000236728"/>
    </source>
</evidence>
<sequence length="436" mass="47307">MNNESEHRKFPIATVLRVTCGNFLEMYDFMIFGYFSAAIAKAYFPNQSDFNGLMLSLATFGAGFLMRPLGALVLGGYTDRRGRRAGLLLTLALMAFGTLSIACTPGYARIGVAAPVIVLLGRLLQGLSAGAELGSVSVYLSEIAPAHERGFYVSWQSASQQLAVVFAALLGFVLSAKLPPAAMNSWGWRVPLWIGCALIPFLFFIRRTLEETPGFLAKRKRFTTTEILRAVLANWRIVLIGTMLTTMTTTAFYMITAYTPTYGANALHLDKQSTFIVTLCVGALNFAMLPVMGSLSDRIGRRPLLVACTVLTLVTAYPFMAWLVQQPSFARLLCVELWLALLYASYNGAMVVYLTEIMPADVRSTGFSLAYSIATAVFGGYTPAICTYLIHATRSRAIPGAWLSTAALLALTAVVCTMLVPGLTGNPRADRPVPTS</sequence>
<keyword evidence="6" id="KW-0769">Symport</keyword>